<dbReference type="GO" id="GO:0016020">
    <property type="term" value="C:membrane"/>
    <property type="evidence" value="ECO:0007669"/>
    <property type="project" value="UniProtKB-SubCell"/>
</dbReference>
<protein>
    <submittedName>
        <fullName evidence="10">Cation diffusion facilitator family transporter</fullName>
    </submittedName>
</protein>
<evidence type="ECO:0000256" key="4">
    <source>
        <dbReference type="ARBA" id="ARBA00022692"/>
    </source>
</evidence>
<feature type="transmembrane region" description="Helical" evidence="7">
    <location>
        <begin position="86"/>
        <end position="105"/>
    </location>
</feature>
<evidence type="ECO:0000259" key="9">
    <source>
        <dbReference type="Pfam" id="PF16916"/>
    </source>
</evidence>
<dbReference type="PANTHER" id="PTHR43840">
    <property type="entry name" value="MITOCHONDRIAL METAL TRANSPORTER 1-RELATED"/>
    <property type="match status" value="1"/>
</dbReference>
<dbReference type="InterPro" id="IPR058533">
    <property type="entry name" value="Cation_efflux_TM"/>
</dbReference>
<dbReference type="RefSeq" id="WP_090160496.1">
    <property type="nucleotide sequence ID" value="NZ_FMWK01000001.1"/>
</dbReference>
<name>A0A1G5RQ95_PSEXY</name>
<evidence type="ECO:0000259" key="8">
    <source>
        <dbReference type="Pfam" id="PF01545"/>
    </source>
</evidence>
<feature type="domain" description="Cation efflux protein cytoplasmic" evidence="9">
    <location>
        <begin position="220"/>
        <end position="286"/>
    </location>
</feature>
<reference evidence="10 11" key="1">
    <citation type="submission" date="2016-10" db="EMBL/GenBank/DDBJ databases">
        <authorList>
            <person name="de Groot N.N."/>
        </authorList>
    </citation>
    <scope>NUCLEOTIDE SEQUENCE [LARGE SCALE GENOMIC DNA]</scope>
    <source>
        <strain evidence="10 11">DSM 10317</strain>
    </source>
</reference>
<comment type="subcellular location">
    <subcellularLocation>
        <location evidence="1">Membrane</location>
        <topology evidence="1">Multi-pass membrane protein</topology>
    </subcellularLocation>
</comment>
<evidence type="ECO:0000256" key="2">
    <source>
        <dbReference type="ARBA" id="ARBA00008114"/>
    </source>
</evidence>
<keyword evidence="6 7" id="KW-0472">Membrane</keyword>
<dbReference type="SUPFAM" id="SSF160240">
    <property type="entry name" value="Cation efflux protein cytoplasmic domain-like"/>
    <property type="match status" value="1"/>
</dbReference>
<evidence type="ECO:0000313" key="11">
    <source>
        <dbReference type="Proteomes" id="UP000199428"/>
    </source>
</evidence>
<dbReference type="EMBL" id="FMWK01000001">
    <property type="protein sequence ID" value="SCZ76136.1"/>
    <property type="molecule type" value="Genomic_DNA"/>
</dbReference>
<feature type="transmembrane region" description="Helical" evidence="7">
    <location>
        <begin position="125"/>
        <end position="145"/>
    </location>
</feature>
<evidence type="ECO:0000256" key="1">
    <source>
        <dbReference type="ARBA" id="ARBA00004141"/>
    </source>
</evidence>
<feature type="transmembrane region" description="Helical" evidence="7">
    <location>
        <begin position="31"/>
        <end position="51"/>
    </location>
</feature>
<accession>A0A1G5RQ95</accession>
<gene>
    <name evidence="10" type="ORF">SAMN02910350_00098</name>
</gene>
<dbReference type="Gene3D" id="3.30.70.1350">
    <property type="entry name" value="Cation efflux protein, cytoplasmic domain"/>
    <property type="match status" value="1"/>
</dbReference>
<keyword evidence="4 7" id="KW-0812">Transmembrane</keyword>
<evidence type="ECO:0000256" key="5">
    <source>
        <dbReference type="ARBA" id="ARBA00022989"/>
    </source>
</evidence>
<comment type="similarity">
    <text evidence="2">Belongs to the cation diffusion facilitator (CDF) transporter (TC 2.A.4) family.</text>
</comment>
<dbReference type="Gene3D" id="1.20.1510.10">
    <property type="entry name" value="Cation efflux protein transmembrane domain"/>
    <property type="match status" value="1"/>
</dbReference>
<organism evidence="10 11">
    <name type="scientific">Pseudobutyrivibrio xylanivorans</name>
    <dbReference type="NCBI Taxonomy" id="185007"/>
    <lineage>
        <taxon>Bacteria</taxon>
        <taxon>Bacillati</taxon>
        <taxon>Bacillota</taxon>
        <taxon>Clostridia</taxon>
        <taxon>Lachnospirales</taxon>
        <taxon>Lachnospiraceae</taxon>
        <taxon>Pseudobutyrivibrio</taxon>
    </lineage>
</organism>
<dbReference type="InterPro" id="IPR027470">
    <property type="entry name" value="Cation_efflux_CTD"/>
</dbReference>
<dbReference type="Proteomes" id="UP000199428">
    <property type="component" value="Unassembled WGS sequence"/>
</dbReference>
<dbReference type="NCBIfam" id="TIGR01297">
    <property type="entry name" value="CDF"/>
    <property type="match status" value="1"/>
</dbReference>
<dbReference type="InterPro" id="IPR002524">
    <property type="entry name" value="Cation_efflux"/>
</dbReference>
<dbReference type="InterPro" id="IPR050291">
    <property type="entry name" value="CDF_Transporter"/>
</dbReference>
<dbReference type="GO" id="GO:0008324">
    <property type="term" value="F:monoatomic cation transmembrane transporter activity"/>
    <property type="evidence" value="ECO:0007669"/>
    <property type="project" value="InterPro"/>
</dbReference>
<dbReference type="Pfam" id="PF16916">
    <property type="entry name" value="ZT_dimer"/>
    <property type="match status" value="1"/>
</dbReference>
<dbReference type="Pfam" id="PF01545">
    <property type="entry name" value="Cation_efflux"/>
    <property type="match status" value="1"/>
</dbReference>
<feature type="domain" description="Cation efflux protein transmembrane" evidence="8">
    <location>
        <begin position="24"/>
        <end position="216"/>
    </location>
</feature>
<keyword evidence="3" id="KW-0813">Transport</keyword>
<evidence type="ECO:0000256" key="3">
    <source>
        <dbReference type="ARBA" id="ARBA00022448"/>
    </source>
</evidence>
<dbReference type="InterPro" id="IPR036837">
    <property type="entry name" value="Cation_efflux_CTD_sf"/>
</dbReference>
<sequence>MKNTNMNVADAVDNRNQVIVKTSIIGTIANLLLAGFKALVGVLSGSIAIILDAVNNLSDALSSVVTIVGTKLAGKMPDKEHPMGHGRAEYLSALLVAAIIIYAGLTSLNESILKIVHPTEVKYETLTLVVLVAAIFVKFFLGRFVKSTGEKVNSSALIASGADASFDAIISTGVLLSAIVYIAFGISLEAYVGVIISLIIVKAGWEMMSDTLDDILGRRPDRELTVGIKRLICEEPEVRGAYDLVLNNYGPNKFFGSVHVELPDVMTVEEVDVITRRIQAKVFKETGVVLSGVGVYSFNTKNDEAAQIRNRVLEIVKQHDWALQLHGFYVNTETKEMRFDVVLSFEINHTEGVEIIHNEVLTEYPEYDIQIAADVDVAD</sequence>
<keyword evidence="5 7" id="KW-1133">Transmembrane helix</keyword>
<dbReference type="InterPro" id="IPR027469">
    <property type="entry name" value="Cation_efflux_TMD_sf"/>
</dbReference>
<dbReference type="FunFam" id="1.20.1510.10:FF:000006">
    <property type="entry name" value="Divalent cation efflux transporter"/>
    <property type="match status" value="1"/>
</dbReference>
<dbReference type="PANTHER" id="PTHR43840:SF50">
    <property type="entry name" value="MANGANESE EFFLUX SYSTEM PROTEIN MNES"/>
    <property type="match status" value="1"/>
</dbReference>
<feature type="transmembrane region" description="Helical" evidence="7">
    <location>
        <begin position="190"/>
        <end position="208"/>
    </location>
</feature>
<evidence type="ECO:0000313" key="10">
    <source>
        <dbReference type="EMBL" id="SCZ76136.1"/>
    </source>
</evidence>
<dbReference type="SUPFAM" id="SSF161111">
    <property type="entry name" value="Cation efflux protein transmembrane domain-like"/>
    <property type="match status" value="1"/>
</dbReference>
<evidence type="ECO:0000256" key="7">
    <source>
        <dbReference type="SAM" id="Phobius"/>
    </source>
</evidence>
<proteinExistence type="inferred from homology"/>
<evidence type="ECO:0000256" key="6">
    <source>
        <dbReference type="ARBA" id="ARBA00023136"/>
    </source>
</evidence>
<dbReference type="AlphaFoldDB" id="A0A1G5RQ95"/>